<dbReference type="InterPro" id="IPR052555">
    <property type="entry name" value="dCTP_Pyrophosphatase"/>
</dbReference>
<dbReference type="GO" id="GO:0042802">
    <property type="term" value="F:identical protein binding"/>
    <property type="evidence" value="ECO:0007669"/>
    <property type="project" value="UniProtKB-ARBA"/>
</dbReference>
<evidence type="ECO:0000256" key="5">
    <source>
        <dbReference type="ARBA" id="ARBA00022553"/>
    </source>
</evidence>
<dbReference type="GO" id="GO:0042262">
    <property type="term" value="P:DNA protection"/>
    <property type="evidence" value="ECO:0007669"/>
    <property type="project" value="TreeGrafter"/>
</dbReference>
<dbReference type="CDD" id="cd11537">
    <property type="entry name" value="NTP-PPase_RS21-C6_like"/>
    <property type="match status" value="1"/>
</dbReference>
<dbReference type="PANTHER" id="PTHR46523">
    <property type="entry name" value="DCTP PYROPHOSPHATASE 1"/>
    <property type="match status" value="1"/>
</dbReference>
<evidence type="ECO:0000256" key="14">
    <source>
        <dbReference type="SAM" id="MobiDB-lite"/>
    </source>
</evidence>
<keyword evidence="7" id="KW-0378">Hydrolase</keyword>
<sequence length="204" mass="22884">MHVPSSTDRRRLSESSGETIPKIDGVSVAESDHQSQELVPAAVSENSPSQHQLVEVMTDVRNLHMDGDNCVASSGEKEGKGFRFSDGPSMEELRAIQADFAKQRDWDQFHQPRNLLLAMIGEVGEVSEIFQWRGECKAGLEDWSEKDKKHLAQELSDVLMYLIRLAEKCHVDLPSAAMEKVGLNAKKYPAQKVYGSSKKYTEYD</sequence>
<dbReference type="GO" id="GO:0005829">
    <property type="term" value="C:cytosol"/>
    <property type="evidence" value="ECO:0007669"/>
    <property type="project" value="UniProtKB-SubCell"/>
</dbReference>
<evidence type="ECO:0000256" key="3">
    <source>
        <dbReference type="ARBA" id="ARBA00011881"/>
    </source>
</evidence>
<feature type="region of interest" description="Disordered" evidence="14">
    <location>
        <begin position="1"/>
        <end position="50"/>
    </location>
</feature>
<evidence type="ECO:0000256" key="6">
    <source>
        <dbReference type="ARBA" id="ARBA00022723"/>
    </source>
</evidence>
<evidence type="ECO:0000256" key="4">
    <source>
        <dbReference type="ARBA" id="ARBA00022490"/>
    </source>
</evidence>
<proteinExistence type="predicted"/>
<evidence type="ECO:0000256" key="2">
    <source>
        <dbReference type="ARBA" id="ARBA00004514"/>
    </source>
</evidence>
<dbReference type="CTD" id="79077"/>
<evidence type="ECO:0000256" key="11">
    <source>
        <dbReference type="ARBA" id="ARBA00066457"/>
    </source>
</evidence>
<keyword evidence="5" id="KW-0597">Phosphoprotein</keyword>
<dbReference type="EC" id="3.6.1.12" evidence="11"/>
<organism evidence="15 16">
    <name type="scientific">Acanthaster planci</name>
    <name type="common">Crown-of-thorns starfish</name>
    <dbReference type="NCBI Taxonomy" id="133434"/>
    <lineage>
        <taxon>Eukaryota</taxon>
        <taxon>Metazoa</taxon>
        <taxon>Echinodermata</taxon>
        <taxon>Eleutherozoa</taxon>
        <taxon>Asterozoa</taxon>
        <taxon>Asteroidea</taxon>
        <taxon>Valvatacea</taxon>
        <taxon>Valvatida</taxon>
        <taxon>Acanthasteridae</taxon>
        <taxon>Acanthaster</taxon>
    </lineage>
</organism>
<dbReference type="RefSeq" id="XP_022105126.1">
    <property type="nucleotide sequence ID" value="XM_022249434.1"/>
</dbReference>
<comment type="function">
    <text evidence="10">Hydrolyzes deoxynucleoside triphosphates (dNTPs) to the corresponding nucleoside monophosphates. Has a strong preference for dCTP and its analogs including 5-iodo-dCTP and 5-methyl-dCTP for which it may even have a higher efficiency. May protect DNA or RNA against the incorporation of these genotoxic nucleotide analogs through their catabolism.</text>
</comment>
<keyword evidence="8" id="KW-0460">Magnesium</keyword>
<dbReference type="GO" id="GO:0047840">
    <property type="term" value="F:dCTP diphosphatase activity"/>
    <property type="evidence" value="ECO:0007669"/>
    <property type="project" value="UniProtKB-EC"/>
</dbReference>
<evidence type="ECO:0000256" key="7">
    <source>
        <dbReference type="ARBA" id="ARBA00022801"/>
    </source>
</evidence>
<accession>A0A8B7ZP11</accession>
<dbReference type="Gene3D" id="1.10.287.1080">
    <property type="entry name" value="MazG-like"/>
    <property type="match status" value="1"/>
</dbReference>
<dbReference type="PANTHER" id="PTHR46523:SF1">
    <property type="entry name" value="DCTP PYROPHOSPHATASE 1"/>
    <property type="match status" value="1"/>
</dbReference>
<dbReference type="OrthoDB" id="411123at2759"/>
<keyword evidence="15" id="KW-1185">Reference proteome</keyword>
<protein>
    <recommendedName>
        <fullName evidence="12">dCTP pyrophosphatase 1</fullName>
        <ecNumber evidence="11">3.6.1.12</ecNumber>
    </recommendedName>
    <alternativeName>
        <fullName evidence="13">Deoxycytidine-triphosphatase 1</fullName>
    </alternativeName>
</protein>
<dbReference type="Proteomes" id="UP000694845">
    <property type="component" value="Unplaced"/>
</dbReference>
<evidence type="ECO:0000256" key="13">
    <source>
        <dbReference type="ARBA" id="ARBA00076045"/>
    </source>
</evidence>
<evidence type="ECO:0000256" key="1">
    <source>
        <dbReference type="ARBA" id="ARBA00001946"/>
    </source>
</evidence>
<evidence type="ECO:0000256" key="9">
    <source>
        <dbReference type="ARBA" id="ARBA00050236"/>
    </source>
</evidence>
<name>A0A8B7ZP11_ACAPL</name>
<keyword evidence="4" id="KW-0963">Cytoplasm</keyword>
<comment type="catalytic activity">
    <reaction evidence="9">
        <text>dCTP + H2O = dCMP + diphosphate + H(+)</text>
        <dbReference type="Rhea" id="RHEA:22636"/>
        <dbReference type="ChEBI" id="CHEBI:15377"/>
        <dbReference type="ChEBI" id="CHEBI:15378"/>
        <dbReference type="ChEBI" id="CHEBI:33019"/>
        <dbReference type="ChEBI" id="CHEBI:57566"/>
        <dbReference type="ChEBI" id="CHEBI:61481"/>
        <dbReference type="EC" id="3.6.1.12"/>
    </reaction>
</comment>
<dbReference type="KEGG" id="aplc:110987035"/>
<comment type="subunit">
    <text evidence="3">Homotetramer.</text>
</comment>
<dbReference type="AlphaFoldDB" id="A0A8B7ZP11"/>
<dbReference type="GO" id="GO:0006253">
    <property type="term" value="P:dCTP catabolic process"/>
    <property type="evidence" value="ECO:0007669"/>
    <property type="project" value="TreeGrafter"/>
</dbReference>
<dbReference type="Pfam" id="PF12643">
    <property type="entry name" value="MazG-like"/>
    <property type="match status" value="1"/>
</dbReference>
<comment type="subcellular location">
    <subcellularLocation>
        <location evidence="2">Cytoplasm</location>
        <location evidence="2">Cytosol</location>
    </subcellularLocation>
</comment>
<dbReference type="SUPFAM" id="SSF101386">
    <property type="entry name" value="all-alpha NTP pyrophosphatases"/>
    <property type="match status" value="1"/>
</dbReference>
<gene>
    <name evidence="16" type="primary">LOC110987035</name>
</gene>
<evidence type="ECO:0000256" key="8">
    <source>
        <dbReference type="ARBA" id="ARBA00022842"/>
    </source>
</evidence>
<comment type="cofactor">
    <cofactor evidence="1">
        <name>Mg(2+)</name>
        <dbReference type="ChEBI" id="CHEBI:18420"/>
    </cofactor>
</comment>
<dbReference type="FunFam" id="1.10.287.1080:FF:000004">
    <property type="entry name" value="dCTP pyrophosphatase 1"/>
    <property type="match status" value="1"/>
</dbReference>
<evidence type="ECO:0000256" key="10">
    <source>
        <dbReference type="ARBA" id="ARBA00058235"/>
    </source>
</evidence>
<evidence type="ECO:0000313" key="15">
    <source>
        <dbReference type="Proteomes" id="UP000694845"/>
    </source>
</evidence>
<dbReference type="GeneID" id="110987035"/>
<dbReference type="InterPro" id="IPR025984">
    <property type="entry name" value="DCTPP"/>
</dbReference>
<reference evidence="16" key="1">
    <citation type="submission" date="2025-08" db="UniProtKB">
        <authorList>
            <consortium name="RefSeq"/>
        </authorList>
    </citation>
    <scope>IDENTIFICATION</scope>
</reference>
<dbReference type="GO" id="GO:0046872">
    <property type="term" value="F:metal ion binding"/>
    <property type="evidence" value="ECO:0007669"/>
    <property type="project" value="UniProtKB-KW"/>
</dbReference>
<keyword evidence="6" id="KW-0479">Metal-binding</keyword>
<evidence type="ECO:0000256" key="12">
    <source>
        <dbReference type="ARBA" id="ARBA00070266"/>
    </source>
</evidence>
<evidence type="ECO:0000313" key="16">
    <source>
        <dbReference type="RefSeq" id="XP_022105126.1"/>
    </source>
</evidence>